<protein>
    <submittedName>
        <fullName evidence="2">DUF1540 domain-containing protein</fullName>
    </submittedName>
</protein>
<evidence type="ECO:0000313" key="2">
    <source>
        <dbReference type="EMBL" id="HIZ66284.1"/>
    </source>
</evidence>
<gene>
    <name evidence="2" type="ORF">H9809_10360</name>
</gene>
<evidence type="ECO:0000259" key="1">
    <source>
        <dbReference type="Pfam" id="PF07561"/>
    </source>
</evidence>
<evidence type="ECO:0000313" key="3">
    <source>
        <dbReference type="Proteomes" id="UP000824056"/>
    </source>
</evidence>
<sequence length="105" mass="11461">MPLLSCTAVSCVYNKNEYCSKGDIQVDGPTAQTPDETCCRSFVERREETTNSIDTGAPYQTIQIDCKACSCTYNDNEKCEAAKITIAGNGACRCEETECGSFCKK</sequence>
<reference evidence="2" key="1">
    <citation type="journal article" date="2021" name="PeerJ">
        <title>Extensive microbial diversity within the chicken gut microbiome revealed by metagenomics and culture.</title>
        <authorList>
            <person name="Gilroy R."/>
            <person name="Ravi A."/>
            <person name="Getino M."/>
            <person name="Pursley I."/>
            <person name="Horton D.L."/>
            <person name="Alikhan N.F."/>
            <person name="Baker D."/>
            <person name="Gharbi K."/>
            <person name="Hall N."/>
            <person name="Watson M."/>
            <person name="Adriaenssens E.M."/>
            <person name="Foster-Nyarko E."/>
            <person name="Jarju S."/>
            <person name="Secka A."/>
            <person name="Antonio M."/>
            <person name="Oren A."/>
            <person name="Chaudhuri R.R."/>
            <person name="La Ragione R."/>
            <person name="Hildebrand F."/>
            <person name="Pallen M.J."/>
        </authorList>
    </citation>
    <scope>NUCLEOTIDE SEQUENCE</scope>
    <source>
        <strain evidence="2">1068</strain>
    </source>
</reference>
<feature type="domain" description="DUF1540" evidence="1">
    <location>
        <begin position="5"/>
        <end position="42"/>
    </location>
</feature>
<dbReference type="InterPro" id="IPR011437">
    <property type="entry name" value="DUF1540"/>
</dbReference>
<dbReference type="EMBL" id="DXBG01000244">
    <property type="protein sequence ID" value="HIZ66284.1"/>
    <property type="molecule type" value="Genomic_DNA"/>
</dbReference>
<dbReference type="Pfam" id="PF07561">
    <property type="entry name" value="DUF1540"/>
    <property type="match status" value="2"/>
</dbReference>
<proteinExistence type="predicted"/>
<reference evidence="2" key="2">
    <citation type="submission" date="2021-04" db="EMBL/GenBank/DDBJ databases">
        <authorList>
            <person name="Gilroy R."/>
        </authorList>
    </citation>
    <scope>NUCLEOTIDE SEQUENCE</scope>
    <source>
        <strain evidence="2">1068</strain>
    </source>
</reference>
<dbReference type="Proteomes" id="UP000824056">
    <property type="component" value="Unassembled WGS sequence"/>
</dbReference>
<feature type="domain" description="DUF1540" evidence="1">
    <location>
        <begin position="64"/>
        <end position="102"/>
    </location>
</feature>
<dbReference type="AlphaFoldDB" id="A0A9D2FS05"/>
<organism evidence="2 3">
    <name type="scientific">Candidatus Blautia pullicola</name>
    <dbReference type="NCBI Taxonomy" id="2838498"/>
    <lineage>
        <taxon>Bacteria</taxon>
        <taxon>Bacillati</taxon>
        <taxon>Bacillota</taxon>
        <taxon>Clostridia</taxon>
        <taxon>Lachnospirales</taxon>
        <taxon>Lachnospiraceae</taxon>
        <taxon>Blautia</taxon>
    </lineage>
</organism>
<name>A0A9D2FS05_9FIRM</name>
<comment type="caution">
    <text evidence="2">The sequence shown here is derived from an EMBL/GenBank/DDBJ whole genome shotgun (WGS) entry which is preliminary data.</text>
</comment>
<accession>A0A9D2FS05</accession>